<protein>
    <submittedName>
        <fullName evidence="4">HotDog domain-containing protein</fullName>
    </submittedName>
</protein>
<dbReference type="PANTHER" id="PTHR21660">
    <property type="entry name" value="THIOESTERASE SUPERFAMILY MEMBER-RELATED"/>
    <property type="match status" value="1"/>
</dbReference>
<evidence type="ECO:0000313" key="5">
    <source>
        <dbReference type="Proteomes" id="UP001302126"/>
    </source>
</evidence>
<comment type="similarity">
    <text evidence="1">Belongs to the thioesterase PaaI family.</text>
</comment>
<dbReference type="EMBL" id="MU864356">
    <property type="protein sequence ID" value="KAK4191967.1"/>
    <property type="molecule type" value="Genomic_DNA"/>
</dbReference>
<dbReference type="AlphaFoldDB" id="A0AAN6X5W9"/>
<feature type="domain" description="Thioesterase" evidence="3">
    <location>
        <begin position="80"/>
        <end position="158"/>
    </location>
</feature>
<evidence type="ECO:0000256" key="2">
    <source>
        <dbReference type="ARBA" id="ARBA00022801"/>
    </source>
</evidence>
<evidence type="ECO:0000313" key="4">
    <source>
        <dbReference type="EMBL" id="KAK4191967.1"/>
    </source>
</evidence>
<dbReference type="NCBIfam" id="TIGR00369">
    <property type="entry name" value="unchar_dom_1"/>
    <property type="match status" value="1"/>
</dbReference>
<dbReference type="GO" id="GO:0047617">
    <property type="term" value="F:fatty acyl-CoA hydrolase activity"/>
    <property type="evidence" value="ECO:0007669"/>
    <property type="project" value="InterPro"/>
</dbReference>
<dbReference type="CDD" id="cd03443">
    <property type="entry name" value="PaaI_thioesterase"/>
    <property type="match status" value="1"/>
</dbReference>
<dbReference type="InterPro" id="IPR039298">
    <property type="entry name" value="ACOT13"/>
</dbReference>
<keyword evidence="5" id="KW-1185">Reference proteome</keyword>
<proteinExistence type="inferred from homology"/>
<reference evidence="4" key="1">
    <citation type="journal article" date="2023" name="Mol. Phylogenet. Evol.">
        <title>Genome-scale phylogeny and comparative genomics of the fungal order Sordariales.</title>
        <authorList>
            <person name="Hensen N."/>
            <person name="Bonometti L."/>
            <person name="Westerberg I."/>
            <person name="Brannstrom I.O."/>
            <person name="Guillou S."/>
            <person name="Cros-Aarteil S."/>
            <person name="Calhoun S."/>
            <person name="Haridas S."/>
            <person name="Kuo A."/>
            <person name="Mondo S."/>
            <person name="Pangilinan J."/>
            <person name="Riley R."/>
            <person name="LaButti K."/>
            <person name="Andreopoulos B."/>
            <person name="Lipzen A."/>
            <person name="Chen C."/>
            <person name="Yan M."/>
            <person name="Daum C."/>
            <person name="Ng V."/>
            <person name="Clum A."/>
            <person name="Steindorff A."/>
            <person name="Ohm R.A."/>
            <person name="Martin F."/>
            <person name="Silar P."/>
            <person name="Natvig D.O."/>
            <person name="Lalanne C."/>
            <person name="Gautier V."/>
            <person name="Ament-Velasquez S.L."/>
            <person name="Kruys A."/>
            <person name="Hutchinson M.I."/>
            <person name="Powell A.J."/>
            <person name="Barry K."/>
            <person name="Miller A.N."/>
            <person name="Grigoriev I.V."/>
            <person name="Debuchy R."/>
            <person name="Gladieux P."/>
            <person name="Hiltunen Thoren M."/>
            <person name="Johannesson H."/>
        </authorList>
    </citation>
    <scope>NUCLEOTIDE SEQUENCE</scope>
    <source>
        <strain evidence="4">PSN309</strain>
    </source>
</reference>
<dbReference type="Proteomes" id="UP001302126">
    <property type="component" value="Unassembled WGS sequence"/>
</dbReference>
<evidence type="ECO:0000259" key="3">
    <source>
        <dbReference type="Pfam" id="PF03061"/>
    </source>
</evidence>
<gene>
    <name evidence="4" type="ORF">QBC35DRAFT_459612</name>
</gene>
<keyword evidence="2" id="KW-0378">Hydrolase</keyword>
<reference evidence="4" key="2">
    <citation type="submission" date="2023-05" db="EMBL/GenBank/DDBJ databases">
        <authorList>
            <consortium name="Lawrence Berkeley National Laboratory"/>
            <person name="Steindorff A."/>
            <person name="Hensen N."/>
            <person name="Bonometti L."/>
            <person name="Westerberg I."/>
            <person name="Brannstrom I.O."/>
            <person name="Guillou S."/>
            <person name="Cros-Aarteil S."/>
            <person name="Calhoun S."/>
            <person name="Haridas S."/>
            <person name="Kuo A."/>
            <person name="Mondo S."/>
            <person name="Pangilinan J."/>
            <person name="Riley R."/>
            <person name="Labutti K."/>
            <person name="Andreopoulos B."/>
            <person name="Lipzen A."/>
            <person name="Chen C."/>
            <person name="Yanf M."/>
            <person name="Daum C."/>
            <person name="Ng V."/>
            <person name="Clum A."/>
            <person name="Ohm R."/>
            <person name="Martin F."/>
            <person name="Silar P."/>
            <person name="Natvig D."/>
            <person name="Lalanne C."/>
            <person name="Gautier V."/>
            <person name="Ament-Velasquez S.L."/>
            <person name="Kruys A."/>
            <person name="Hutchinson M.I."/>
            <person name="Powell A.J."/>
            <person name="Barry K."/>
            <person name="Miller A.N."/>
            <person name="Grigoriev I.V."/>
            <person name="Debuchy R."/>
            <person name="Gladieux P."/>
            <person name="Thoren M.H."/>
            <person name="Johannesson H."/>
        </authorList>
    </citation>
    <scope>NUCLEOTIDE SEQUENCE</scope>
    <source>
        <strain evidence="4">PSN309</strain>
    </source>
</reference>
<dbReference type="InterPro" id="IPR029069">
    <property type="entry name" value="HotDog_dom_sf"/>
</dbReference>
<dbReference type="SUPFAM" id="SSF54637">
    <property type="entry name" value="Thioesterase/thiol ester dehydrase-isomerase"/>
    <property type="match status" value="1"/>
</dbReference>
<sequence length="176" mass="19544">MSESTKQKFQGANAEGDLTGEERFREFMKTYFETAGRKEDHEWTNTLAPYLKLGPVTASGPHPRVDFTFTVQPQHCNRLGNIHGGCIATLFDFCTSCPLALVSKPGFWMYLGVSRTLNVTYLRPAPSGSTVKIECEIVQIGQRLATIKGTMRRVEDDVIIAVCEHGKFNTDPAVKA</sequence>
<dbReference type="PANTHER" id="PTHR21660:SF1">
    <property type="entry name" value="ACYL-COENZYME A THIOESTERASE 13"/>
    <property type="match status" value="1"/>
</dbReference>
<dbReference type="InterPro" id="IPR006683">
    <property type="entry name" value="Thioestr_dom"/>
</dbReference>
<dbReference type="InterPro" id="IPR003736">
    <property type="entry name" value="PAAI_dom"/>
</dbReference>
<accession>A0AAN6X5W9</accession>
<evidence type="ECO:0000256" key="1">
    <source>
        <dbReference type="ARBA" id="ARBA00008324"/>
    </source>
</evidence>
<dbReference type="Gene3D" id="3.10.129.10">
    <property type="entry name" value="Hotdog Thioesterase"/>
    <property type="match status" value="1"/>
</dbReference>
<organism evidence="4 5">
    <name type="scientific">Podospora australis</name>
    <dbReference type="NCBI Taxonomy" id="1536484"/>
    <lineage>
        <taxon>Eukaryota</taxon>
        <taxon>Fungi</taxon>
        <taxon>Dikarya</taxon>
        <taxon>Ascomycota</taxon>
        <taxon>Pezizomycotina</taxon>
        <taxon>Sordariomycetes</taxon>
        <taxon>Sordariomycetidae</taxon>
        <taxon>Sordariales</taxon>
        <taxon>Podosporaceae</taxon>
        <taxon>Podospora</taxon>
    </lineage>
</organism>
<name>A0AAN6X5W9_9PEZI</name>
<comment type="caution">
    <text evidence="4">The sequence shown here is derived from an EMBL/GenBank/DDBJ whole genome shotgun (WGS) entry which is preliminary data.</text>
</comment>
<dbReference type="Pfam" id="PF03061">
    <property type="entry name" value="4HBT"/>
    <property type="match status" value="1"/>
</dbReference>